<proteinExistence type="predicted"/>
<dbReference type="Proteomes" id="UP000326396">
    <property type="component" value="Linkage Group LG4"/>
</dbReference>
<dbReference type="AlphaFoldDB" id="A0A5N6N1N1"/>
<comment type="caution">
    <text evidence="1">The sequence shown here is derived from an EMBL/GenBank/DDBJ whole genome shotgun (WGS) entry which is preliminary data.</text>
</comment>
<sequence length="116" mass="13434">MGLGQRSMDMGWAKTVRKTEFWIVRNRKTKKITKISKYVMPVQSVCLAPDTHARWYAQRRKNIWEPIVPHAMPLAKCPRGAMRLACGGLVDQIKNQISCRNEILLLLEHTPFSEEK</sequence>
<organism evidence="1 2">
    <name type="scientific">Mikania micrantha</name>
    <name type="common">bitter vine</name>
    <dbReference type="NCBI Taxonomy" id="192012"/>
    <lineage>
        <taxon>Eukaryota</taxon>
        <taxon>Viridiplantae</taxon>
        <taxon>Streptophyta</taxon>
        <taxon>Embryophyta</taxon>
        <taxon>Tracheophyta</taxon>
        <taxon>Spermatophyta</taxon>
        <taxon>Magnoliopsida</taxon>
        <taxon>eudicotyledons</taxon>
        <taxon>Gunneridae</taxon>
        <taxon>Pentapetalae</taxon>
        <taxon>asterids</taxon>
        <taxon>campanulids</taxon>
        <taxon>Asterales</taxon>
        <taxon>Asteraceae</taxon>
        <taxon>Asteroideae</taxon>
        <taxon>Heliantheae alliance</taxon>
        <taxon>Eupatorieae</taxon>
        <taxon>Mikania</taxon>
    </lineage>
</organism>
<accession>A0A5N6N1N1</accession>
<evidence type="ECO:0000313" key="2">
    <source>
        <dbReference type="Proteomes" id="UP000326396"/>
    </source>
</evidence>
<keyword evidence="2" id="KW-1185">Reference proteome</keyword>
<reference evidence="1 2" key="1">
    <citation type="submission" date="2019-05" db="EMBL/GenBank/DDBJ databases">
        <title>Mikania micrantha, genome provides insights into the molecular mechanism of rapid growth.</title>
        <authorList>
            <person name="Liu B."/>
        </authorList>
    </citation>
    <scope>NUCLEOTIDE SEQUENCE [LARGE SCALE GENOMIC DNA]</scope>
    <source>
        <strain evidence="1">NLD-2019</strain>
        <tissue evidence="1">Leaf</tissue>
    </source>
</reference>
<gene>
    <name evidence="1" type="ORF">E3N88_28781</name>
</gene>
<protein>
    <submittedName>
        <fullName evidence="1">Uncharacterized protein</fullName>
    </submittedName>
</protein>
<name>A0A5N6N1N1_9ASTR</name>
<evidence type="ECO:0000313" key="1">
    <source>
        <dbReference type="EMBL" id="KAD4180190.1"/>
    </source>
</evidence>
<dbReference type="EMBL" id="SZYD01000014">
    <property type="protein sequence ID" value="KAD4180190.1"/>
    <property type="molecule type" value="Genomic_DNA"/>
</dbReference>